<evidence type="ECO:0000313" key="2">
    <source>
        <dbReference type="Proteomes" id="UP000769157"/>
    </source>
</evidence>
<sequence length="344" mass="38102">MKFYMLLYSKSNTSLPLNEPDHSLDEVSTVRNGSRDELVLGKWQTGSHQLSHDSLGWQIACNSDGPVVHGGGTENLDIFSTFLSGLQDILQTAHENRISATVENEVELAVLLDKLGDFLVLVLSTLRVVDDDVGSVLLSLCSRLRRAGGQNGLSSQILGNLNTISTNRGTGTKNNHVGALHVMVLRNQLVSGTKGNRKSSSLLVRQVVWNLSNLVLFSNIENQVVGKGTIWTKWFQKVTVDPISLFVVLNLRTGLKNLTSIVATESLEDILLEPGWGQLVQNHIHRVQRRSLGFDQNLSRAQKRGFRVSLEFDLSELQRRSVIVVAQLVNSKLVVNDRRSRHDG</sequence>
<accession>A0A9P8NYX6</accession>
<proteinExistence type="predicted"/>
<reference evidence="1" key="1">
    <citation type="journal article" date="2021" name="Open Biol.">
        <title>Shared evolutionary footprints suggest mitochondrial oxidative damage underlies multiple complex I losses in fungi.</title>
        <authorList>
            <person name="Schikora-Tamarit M.A."/>
            <person name="Marcet-Houben M."/>
            <person name="Nosek J."/>
            <person name="Gabaldon T."/>
        </authorList>
    </citation>
    <scope>NUCLEOTIDE SEQUENCE</scope>
    <source>
        <strain evidence="1">CBS6075</strain>
    </source>
</reference>
<evidence type="ECO:0000313" key="1">
    <source>
        <dbReference type="EMBL" id="KAH3662065.1"/>
    </source>
</evidence>
<organism evidence="1 2">
    <name type="scientific">Ogataea philodendri</name>
    <dbReference type="NCBI Taxonomy" id="1378263"/>
    <lineage>
        <taxon>Eukaryota</taxon>
        <taxon>Fungi</taxon>
        <taxon>Dikarya</taxon>
        <taxon>Ascomycota</taxon>
        <taxon>Saccharomycotina</taxon>
        <taxon>Pichiomycetes</taxon>
        <taxon>Pichiales</taxon>
        <taxon>Pichiaceae</taxon>
        <taxon>Ogataea</taxon>
    </lineage>
</organism>
<dbReference type="EMBL" id="JAEUBE010000414">
    <property type="protein sequence ID" value="KAH3662065.1"/>
    <property type="molecule type" value="Genomic_DNA"/>
</dbReference>
<reference evidence="1" key="2">
    <citation type="submission" date="2021-01" db="EMBL/GenBank/DDBJ databases">
        <authorList>
            <person name="Schikora-Tamarit M.A."/>
        </authorList>
    </citation>
    <scope>NUCLEOTIDE SEQUENCE</scope>
    <source>
        <strain evidence="1">CBS6075</strain>
    </source>
</reference>
<name>A0A9P8NYX6_9ASCO</name>
<comment type="caution">
    <text evidence="1">The sequence shown here is derived from an EMBL/GenBank/DDBJ whole genome shotgun (WGS) entry which is preliminary data.</text>
</comment>
<dbReference type="GeneID" id="70238210"/>
<keyword evidence="2" id="KW-1185">Reference proteome</keyword>
<dbReference type="Proteomes" id="UP000769157">
    <property type="component" value="Unassembled WGS sequence"/>
</dbReference>
<dbReference type="RefSeq" id="XP_046059169.1">
    <property type="nucleotide sequence ID" value="XM_046207513.1"/>
</dbReference>
<protein>
    <submittedName>
        <fullName evidence="1">Uncharacterized protein</fullName>
    </submittedName>
</protein>
<gene>
    <name evidence="1" type="ORF">OGAPHI_006246</name>
</gene>
<dbReference type="AlphaFoldDB" id="A0A9P8NYX6"/>